<evidence type="ECO:0000313" key="2">
    <source>
        <dbReference type="Proteomes" id="UP001359886"/>
    </source>
</evidence>
<dbReference type="AlphaFoldDB" id="A0AAW9R568"/>
<proteinExistence type="predicted"/>
<dbReference type="EMBL" id="JAZHOG010000001">
    <property type="protein sequence ID" value="MEJ8566517.1"/>
    <property type="molecule type" value="Genomic_DNA"/>
</dbReference>
<evidence type="ECO:0008006" key="3">
    <source>
        <dbReference type="Google" id="ProtNLM"/>
    </source>
</evidence>
<dbReference type="Proteomes" id="UP001359886">
    <property type="component" value="Unassembled WGS sequence"/>
</dbReference>
<dbReference type="Gene3D" id="3.30.70.1060">
    <property type="entry name" value="Dimeric alpha+beta barrel"/>
    <property type="match status" value="1"/>
</dbReference>
<gene>
    <name evidence="1" type="ORF">V3330_02660</name>
</gene>
<evidence type="ECO:0000313" key="1">
    <source>
        <dbReference type="EMBL" id="MEJ8566517.1"/>
    </source>
</evidence>
<keyword evidence="2" id="KW-1185">Reference proteome</keyword>
<sequence length="104" mass="11101">MKTNDGPGFATPDEAAEVLENGIILTFNALAALNVDGRILVGGLPVGTRTIYLIVEAPSHDEVDRMLRDLPAWGVFSWKVVPLQSIEGRAAMGREILASLKAGD</sequence>
<dbReference type="SUPFAM" id="SSF54909">
    <property type="entry name" value="Dimeric alpha+beta barrel"/>
    <property type="match status" value="1"/>
</dbReference>
<accession>A0AAW9R568</accession>
<name>A0AAW9R568_9GAMM</name>
<comment type="caution">
    <text evidence="1">The sequence shown here is derived from an EMBL/GenBank/DDBJ whole genome shotgun (WGS) entry which is preliminary data.</text>
</comment>
<organism evidence="1 2">
    <name type="scientific">Elongatibacter sediminis</name>
    <dbReference type="NCBI Taxonomy" id="3119006"/>
    <lineage>
        <taxon>Bacteria</taxon>
        <taxon>Pseudomonadati</taxon>
        <taxon>Pseudomonadota</taxon>
        <taxon>Gammaproteobacteria</taxon>
        <taxon>Chromatiales</taxon>
        <taxon>Wenzhouxiangellaceae</taxon>
        <taxon>Elongatibacter</taxon>
    </lineage>
</organism>
<dbReference type="InterPro" id="IPR011008">
    <property type="entry name" value="Dimeric_a/b-barrel"/>
</dbReference>
<reference evidence="1 2" key="1">
    <citation type="submission" date="2024-02" db="EMBL/GenBank/DDBJ databases">
        <title>A novel Wenzhouxiangellaceae bacterium, isolated from coastal sediments.</title>
        <authorList>
            <person name="Du Z.-J."/>
            <person name="Ye Y.-Q."/>
            <person name="Zhang X.-Y."/>
        </authorList>
    </citation>
    <scope>NUCLEOTIDE SEQUENCE [LARGE SCALE GENOMIC DNA]</scope>
    <source>
        <strain evidence="1 2">CH-27</strain>
    </source>
</reference>
<protein>
    <recommendedName>
        <fullName evidence="3">Muconolactone isomerase domain-containing protein</fullName>
    </recommendedName>
</protein>